<dbReference type="CDD" id="cd18103">
    <property type="entry name" value="SpoU-like_RlmB"/>
    <property type="match status" value="1"/>
</dbReference>
<dbReference type="InterPro" id="IPR029064">
    <property type="entry name" value="Ribosomal_eL30-like_sf"/>
</dbReference>
<dbReference type="InterPro" id="IPR029026">
    <property type="entry name" value="tRNA_m1G_MTases_N"/>
</dbReference>
<dbReference type="SMART" id="SM00967">
    <property type="entry name" value="SpoU_sub_bind"/>
    <property type="match status" value="1"/>
</dbReference>
<sequence length="256" mass="27461">MTKNSGRNRPFHKNAKKSDRNMPSDEIWLWGTHAVSAALANKRRKFLRLVATRNAMTRLPDISSRQITVEEMSPKDIDHLLPRDSVHQGIAALVAPLPDLTIDDILDENRIVVFDQLTDPHNIGAIFRSASAFGFSAAVLQTRNVPPLTGIALKTAAGAIETVREVRVVNISRAIEALNEAGFHTVGLDGAGDMLLAEAVSGCEKLAIVIGAEGSGLRQGVANACACIAKIPITSDMESLNASNAAAIAFYESSRK</sequence>
<comment type="caution">
    <text evidence="5">The sequence shown here is derived from an EMBL/GenBank/DDBJ whole genome shotgun (WGS) entry which is preliminary data.</text>
</comment>
<dbReference type="InterPro" id="IPR029028">
    <property type="entry name" value="Alpha/beta_knot_MTases"/>
</dbReference>
<dbReference type="InterPro" id="IPR004441">
    <property type="entry name" value="rRNA_MeTrfase_TrmH"/>
</dbReference>
<evidence type="ECO:0000259" key="4">
    <source>
        <dbReference type="SMART" id="SM00967"/>
    </source>
</evidence>
<dbReference type="PANTHER" id="PTHR46429">
    <property type="entry name" value="23S RRNA (GUANOSINE-2'-O-)-METHYLTRANSFERASE RLMB"/>
    <property type="match status" value="1"/>
</dbReference>
<dbReference type="Gene3D" id="3.40.1280.10">
    <property type="match status" value="1"/>
</dbReference>
<reference evidence="6" key="1">
    <citation type="journal article" date="2019" name="Int. J. Syst. Evol. Microbiol.">
        <title>The Global Catalogue of Microorganisms (GCM) 10K type strain sequencing project: providing services to taxonomists for standard genome sequencing and annotation.</title>
        <authorList>
            <consortium name="The Broad Institute Genomics Platform"/>
            <consortium name="The Broad Institute Genome Sequencing Center for Infectious Disease"/>
            <person name="Wu L."/>
            <person name="Ma J."/>
        </authorList>
    </citation>
    <scope>NUCLEOTIDE SEQUENCE [LARGE SCALE GENOMIC DNA]</scope>
    <source>
        <strain evidence="6">CGMCC-1.15741</strain>
    </source>
</reference>
<evidence type="ECO:0000256" key="1">
    <source>
        <dbReference type="ARBA" id="ARBA00022603"/>
    </source>
</evidence>
<protein>
    <submittedName>
        <fullName evidence="5">23S rRNA (Guanosine(2251)-2'-O)-methyltransferase RlmB</fullName>
    </submittedName>
</protein>
<dbReference type="NCBIfam" id="TIGR00186">
    <property type="entry name" value="rRNA_methyl_3"/>
    <property type="match status" value="1"/>
</dbReference>
<dbReference type="RefSeq" id="WP_377377395.1">
    <property type="nucleotide sequence ID" value="NZ_JBHSSW010000008.1"/>
</dbReference>
<proteinExistence type="predicted"/>
<dbReference type="SUPFAM" id="SSF75217">
    <property type="entry name" value="alpha/beta knot"/>
    <property type="match status" value="1"/>
</dbReference>
<feature type="region of interest" description="Disordered" evidence="3">
    <location>
        <begin position="1"/>
        <end position="21"/>
    </location>
</feature>
<evidence type="ECO:0000256" key="3">
    <source>
        <dbReference type="SAM" id="MobiDB-lite"/>
    </source>
</evidence>
<dbReference type="SUPFAM" id="SSF55315">
    <property type="entry name" value="L30e-like"/>
    <property type="match status" value="1"/>
</dbReference>
<feature type="domain" description="RNA 2-O ribose methyltransferase substrate binding" evidence="4">
    <location>
        <begin position="28"/>
        <end position="100"/>
    </location>
</feature>
<name>A0ABW1S9F3_9PROT</name>
<dbReference type="Proteomes" id="UP001596303">
    <property type="component" value="Unassembled WGS sequence"/>
</dbReference>
<dbReference type="InterPro" id="IPR001537">
    <property type="entry name" value="SpoU_MeTrfase"/>
</dbReference>
<dbReference type="PANTHER" id="PTHR46429:SF1">
    <property type="entry name" value="23S RRNA (GUANOSINE-2'-O-)-METHYLTRANSFERASE RLMB"/>
    <property type="match status" value="1"/>
</dbReference>
<evidence type="ECO:0000256" key="2">
    <source>
        <dbReference type="ARBA" id="ARBA00022679"/>
    </source>
</evidence>
<organism evidence="5 6">
    <name type="scientific">Ponticaulis profundi</name>
    <dbReference type="NCBI Taxonomy" id="2665222"/>
    <lineage>
        <taxon>Bacteria</taxon>
        <taxon>Pseudomonadati</taxon>
        <taxon>Pseudomonadota</taxon>
        <taxon>Alphaproteobacteria</taxon>
        <taxon>Hyphomonadales</taxon>
        <taxon>Hyphomonadaceae</taxon>
        <taxon>Ponticaulis</taxon>
    </lineage>
</organism>
<evidence type="ECO:0000313" key="5">
    <source>
        <dbReference type="EMBL" id="MFC6197871.1"/>
    </source>
</evidence>
<keyword evidence="2" id="KW-0808">Transferase</keyword>
<keyword evidence="6" id="KW-1185">Reference proteome</keyword>
<gene>
    <name evidence="5" type="primary">rlmB</name>
    <name evidence="5" type="ORF">ACFQDM_07270</name>
</gene>
<dbReference type="Pfam" id="PF00588">
    <property type="entry name" value="SpoU_methylase"/>
    <property type="match status" value="1"/>
</dbReference>
<dbReference type="Pfam" id="PF08032">
    <property type="entry name" value="SpoU_sub_bind"/>
    <property type="match status" value="1"/>
</dbReference>
<accession>A0ABW1S9F3</accession>
<evidence type="ECO:0000313" key="6">
    <source>
        <dbReference type="Proteomes" id="UP001596303"/>
    </source>
</evidence>
<dbReference type="Gene3D" id="3.30.1330.30">
    <property type="match status" value="1"/>
</dbReference>
<dbReference type="EMBL" id="JBHSSW010000008">
    <property type="protein sequence ID" value="MFC6197871.1"/>
    <property type="molecule type" value="Genomic_DNA"/>
</dbReference>
<keyword evidence="1" id="KW-0489">Methyltransferase</keyword>
<dbReference type="InterPro" id="IPR013123">
    <property type="entry name" value="SpoU_subst-bd"/>
</dbReference>